<accession>A0AAV9EEP2</accession>
<keyword evidence="8 13" id="KW-0560">Oxidoreductase</keyword>
<evidence type="ECO:0000256" key="11">
    <source>
        <dbReference type="ARBA" id="ARBA00023136"/>
    </source>
</evidence>
<evidence type="ECO:0000256" key="12">
    <source>
        <dbReference type="ARBA" id="ARBA00023160"/>
    </source>
</evidence>
<feature type="transmembrane region" description="Helical" evidence="14">
    <location>
        <begin position="102"/>
        <end position="122"/>
    </location>
</feature>
<dbReference type="InterPro" id="IPR005804">
    <property type="entry name" value="FA_desaturase_dom"/>
</dbReference>
<evidence type="ECO:0000256" key="7">
    <source>
        <dbReference type="ARBA" id="ARBA00022989"/>
    </source>
</evidence>
<evidence type="ECO:0000256" key="14">
    <source>
        <dbReference type="SAM" id="Phobius"/>
    </source>
</evidence>
<protein>
    <recommendedName>
        <fullName evidence="15">Fatty acid desaturase domain-containing protein</fullName>
    </recommendedName>
</protein>
<dbReference type="PANTHER" id="PTHR11351">
    <property type="entry name" value="ACYL-COA DESATURASE"/>
    <property type="match status" value="1"/>
</dbReference>
<dbReference type="GO" id="GO:0016717">
    <property type="term" value="F:oxidoreductase activity, acting on paired donors, with oxidation of a pair of donors resulting in the reduction of molecular oxygen to two molecules of water"/>
    <property type="evidence" value="ECO:0007669"/>
    <property type="project" value="InterPro"/>
</dbReference>
<keyword evidence="12 13" id="KW-0275">Fatty acid biosynthesis</keyword>
<evidence type="ECO:0000256" key="1">
    <source>
        <dbReference type="ARBA" id="ARBA00004141"/>
    </source>
</evidence>
<feature type="transmembrane region" description="Helical" evidence="14">
    <location>
        <begin position="78"/>
        <end position="96"/>
    </location>
</feature>
<comment type="cofactor">
    <cofactor evidence="13">
        <name>Fe(2+)</name>
        <dbReference type="ChEBI" id="CHEBI:29033"/>
    </cofactor>
</comment>
<comment type="domain">
    <text evidence="13">The histidine box domains are involved in binding the catalytic metal ions.</text>
</comment>
<evidence type="ECO:0000256" key="4">
    <source>
        <dbReference type="ARBA" id="ARBA00022516"/>
    </source>
</evidence>
<gene>
    <name evidence="16" type="ORF">QJS10_CPA07g00616</name>
</gene>
<organism evidence="16 17">
    <name type="scientific">Acorus calamus</name>
    <name type="common">Sweet flag</name>
    <dbReference type="NCBI Taxonomy" id="4465"/>
    <lineage>
        <taxon>Eukaryota</taxon>
        <taxon>Viridiplantae</taxon>
        <taxon>Streptophyta</taxon>
        <taxon>Embryophyta</taxon>
        <taxon>Tracheophyta</taxon>
        <taxon>Spermatophyta</taxon>
        <taxon>Magnoliopsida</taxon>
        <taxon>Liliopsida</taxon>
        <taxon>Acoraceae</taxon>
        <taxon>Acorus</taxon>
    </lineage>
</organism>
<evidence type="ECO:0000313" key="16">
    <source>
        <dbReference type="EMBL" id="KAK1312080.1"/>
    </source>
</evidence>
<dbReference type="GO" id="GO:0005789">
    <property type="term" value="C:endoplasmic reticulum membrane"/>
    <property type="evidence" value="ECO:0007669"/>
    <property type="project" value="TreeGrafter"/>
</dbReference>
<dbReference type="PANTHER" id="PTHR11351:SF31">
    <property type="entry name" value="DESATURASE 1, ISOFORM A-RELATED"/>
    <property type="match status" value="1"/>
</dbReference>
<comment type="subcellular location">
    <subcellularLocation>
        <location evidence="1">Membrane</location>
        <topology evidence="1">Multi-pass membrane protein</topology>
    </subcellularLocation>
</comment>
<evidence type="ECO:0000256" key="9">
    <source>
        <dbReference type="ARBA" id="ARBA00023004"/>
    </source>
</evidence>
<evidence type="ECO:0000256" key="6">
    <source>
        <dbReference type="ARBA" id="ARBA00022832"/>
    </source>
</evidence>
<comment type="pathway">
    <text evidence="2">Lipid metabolism.</text>
</comment>
<evidence type="ECO:0000256" key="5">
    <source>
        <dbReference type="ARBA" id="ARBA00022692"/>
    </source>
</evidence>
<feature type="domain" description="Fatty acid desaturase" evidence="15">
    <location>
        <begin position="106"/>
        <end position="316"/>
    </location>
</feature>
<dbReference type="CDD" id="cd03505">
    <property type="entry name" value="Delta9-FADS-like"/>
    <property type="match status" value="1"/>
</dbReference>
<evidence type="ECO:0000256" key="2">
    <source>
        <dbReference type="ARBA" id="ARBA00005189"/>
    </source>
</evidence>
<keyword evidence="17" id="KW-1185">Reference proteome</keyword>
<dbReference type="AlphaFoldDB" id="A0AAV9EEP2"/>
<proteinExistence type="inferred from homology"/>
<evidence type="ECO:0000313" key="17">
    <source>
        <dbReference type="Proteomes" id="UP001180020"/>
    </source>
</evidence>
<evidence type="ECO:0000256" key="13">
    <source>
        <dbReference type="RuleBase" id="RU000581"/>
    </source>
</evidence>
<feature type="transmembrane region" description="Helical" evidence="14">
    <location>
        <begin position="220"/>
        <end position="242"/>
    </location>
</feature>
<reference evidence="16" key="1">
    <citation type="journal article" date="2023" name="Nat. Commun.">
        <title>Diploid and tetraploid genomes of Acorus and the evolution of monocots.</title>
        <authorList>
            <person name="Ma L."/>
            <person name="Liu K.W."/>
            <person name="Li Z."/>
            <person name="Hsiao Y.Y."/>
            <person name="Qi Y."/>
            <person name="Fu T."/>
            <person name="Tang G.D."/>
            <person name="Zhang D."/>
            <person name="Sun W.H."/>
            <person name="Liu D.K."/>
            <person name="Li Y."/>
            <person name="Chen G.Z."/>
            <person name="Liu X.D."/>
            <person name="Liao X.Y."/>
            <person name="Jiang Y.T."/>
            <person name="Yu X."/>
            <person name="Hao Y."/>
            <person name="Huang J."/>
            <person name="Zhao X.W."/>
            <person name="Ke S."/>
            <person name="Chen Y.Y."/>
            <person name="Wu W.L."/>
            <person name="Hsu J.L."/>
            <person name="Lin Y.F."/>
            <person name="Huang M.D."/>
            <person name="Li C.Y."/>
            <person name="Huang L."/>
            <person name="Wang Z.W."/>
            <person name="Zhao X."/>
            <person name="Zhong W.Y."/>
            <person name="Peng D.H."/>
            <person name="Ahmad S."/>
            <person name="Lan S."/>
            <person name="Zhang J.S."/>
            <person name="Tsai W.C."/>
            <person name="Van de Peer Y."/>
            <person name="Liu Z.J."/>
        </authorList>
    </citation>
    <scope>NUCLEOTIDE SEQUENCE</scope>
    <source>
        <strain evidence="16">CP</strain>
    </source>
</reference>
<dbReference type="PRINTS" id="PR00075">
    <property type="entry name" value="FACDDSATRASE"/>
</dbReference>
<dbReference type="InterPro" id="IPR015876">
    <property type="entry name" value="Acyl-CoA_DS"/>
</dbReference>
<evidence type="ECO:0000256" key="3">
    <source>
        <dbReference type="ARBA" id="ARBA00009295"/>
    </source>
</evidence>
<dbReference type="Pfam" id="PF00487">
    <property type="entry name" value="FA_desaturase"/>
    <property type="match status" value="1"/>
</dbReference>
<dbReference type="Proteomes" id="UP001180020">
    <property type="component" value="Unassembled WGS sequence"/>
</dbReference>
<evidence type="ECO:0000259" key="15">
    <source>
        <dbReference type="Pfam" id="PF00487"/>
    </source>
</evidence>
<keyword evidence="10" id="KW-0443">Lipid metabolism</keyword>
<keyword evidence="4 13" id="KW-0444">Lipid biosynthesis</keyword>
<comment type="similarity">
    <text evidence="3 13">Belongs to the fatty acid desaturase type 1 family.</text>
</comment>
<name>A0AAV9EEP2_ACOCL</name>
<evidence type="ECO:0000256" key="10">
    <source>
        <dbReference type="ARBA" id="ARBA00023098"/>
    </source>
</evidence>
<keyword evidence="7 14" id="KW-1133">Transmembrane helix</keyword>
<evidence type="ECO:0000256" key="8">
    <source>
        <dbReference type="ARBA" id="ARBA00023002"/>
    </source>
</evidence>
<keyword evidence="6" id="KW-0276">Fatty acid metabolism</keyword>
<reference evidence="16" key="2">
    <citation type="submission" date="2023-06" db="EMBL/GenBank/DDBJ databases">
        <authorList>
            <person name="Ma L."/>
            <person name="Liu K.-W."/>
            <person name="Li Z."/>
            <person name="Hsiao Y.-Y."/>
            <person name="Qi Y."/>
            <person name="Fu T."/>
            <person name="Tang G."/>
            <person name="Zhang D."/>
            <person name="Sun W.-H."/>
            <person name="Liu D.-K."/>
            <person name="Li Y."/>
            <person name="Chen G.-Z."/>
            <person name="Liu X.-D."/>
            <person name="Liao X.-Y."/>
            <person name="Jiang Y.-T."/>
            <person name="Yu X."/>
            <person name="Hao Y."/>
            <person name="Huang J."/>
            <person name="Zhao X.-W."/>
            <person name="Ke S."/>
            <person name="Chen Y.-Y."/>
            <person name="Wu W.-L."/>
            <person name="Hsu J.-L."/>
            <person name="Lin Y.-F."/>
            <person name="Huang M.-D."/>
            <person name="Li C.-Y."/>
            <person name="Huang L."/>
            <person name="Wang Z.-W."/>
            <person name="Zhao X."/>
            <person name="Zhong W.-Y."/>
            <person name="Peng D.-H."/>
            <person name="Ahmad S."/>
            <person name="Lan S."/>
            <person name="Zhang J.-S."/>
            <person name="Tsai W.-C."/>
            <person name="Van De Peer Y."/>
            <person name="Liu Z.-J."/>
        </authorList>
    </citation>
    <scope>NUCLEOTIDE SEQUENCE</scope>
    <source>
        <strain evidence="16">CP</strain>
        <tissue evidence="16">Leaves</tissue>
    </source>
</reference>
<keyword evidence="11 14" id="KW-0472">Membrane</keyword>
<keyword evidence="9" id="KW-0408">Iron</keyword>
<dbReference type="EMBL" id="JAUJYO010000007">
    <property type="protein sequence ID" value="KAK1312080.1"/>
    <property type="molecule type" value="Genomic_DNA"/>
</dbReference>
<comment type="caution">
    <text evidence="16">The sequence shown here is derived from an EMBL/GenBank/DDBJ whole genome shotgun (WGS) entry which is preliminary data.</text>
</comment>
<dbReference type="GO" id="GO:0042761">
    <property type="term" value="P:very long-chain fatty acid biosynthetic process"/>
    <property type="evidence" value="ECO:0007669"/>
    <property type="project" value="TreeGrafter"/>
</dbReference>
<keyword evidence="5 13" id="KW-0812">Transmembrane</keyword>
<sequence length="347" mass="39292">MSLRILSPSPPTQLPVRAKSSNLIFRPATSVKFNATTHNNNKPTRIGCSARSSVPEMVPDAVAKGGTKTSPWWSGVDVVPTGVVGVVHALCLFAPFTFTRGAFGVALALGLVTGMFGITLSYHRNLSHRSFCLPKWLEYAFAYCGVHALQLDPIDWVSTHRYHHKYCDSARDPHSPFNGFWFSHMGWLLKKGSISQRCGGTNNVRDLEGQPFYRFLRDTYFFHPIALAFLLYAVGGFPFVVWGMGVRTALAYHITWFVNSVCHIWGSRSWNTDDLSTNNWWVAVLTFGEGWHNNHHAFEYSARHGLDWWQIDMTWYVVWLLRAVGLATDVKLPSPIQRQRMCLLKMP</sequence>